<name>A0A4P9X0X5_9FUNG</name>
<dbReference type="Pfam" id="PF13646">
    <property type="entry name" value="HEAT_2"/>
    <property type="match status" value="1"/>
</dbReference>
<dbReference type="Proteomes" id="UP000274922">
    <property type="component" value="Unassembled WGS sequence"/>
</dbReference>
<evidence type="ECO:0000256" key="8">
    <source>
        <dbReference type="SAM" id="SignalP"/>
    </source>
</evidence>
<feature type="compositionally biased region" description="Basic and acidic residues" evidence="7">
    <location>
        <begin position="910"/>
        <end position="922"/>
    </location>
</feature>
<evidence type="ECO:0000259" key="10">
    <source>
        <dbReference type="Pfam" id="PF21505"/>
    </source>
</evidence>
<dbReference type="Pfam" id="PF01851">
    <property type="entry name" value="PC_rep"/>
    <property type="match status" value="2"/>
</dbReference>
<dbReference type="GO" id="GO:0034515">
    <property type="term" value="C:proteasome storage granule"/>
    <property type="evidence" value="ECO:0007669"/>
    <property type="project" value="TreeGrafter"/>
</dbReference>
<feature type="compositionally biased region" description="Low complexity" evidence="7">
    <location>
        <begin position="991"/>
        <end position="1007"/>
    </location>
</feature>
<dbReference type="InterPro" id="IPR002015">
    <property type="entry name" value="Proteasome/cyclosome_rpt"/>
</dbReference>
<keyword evidence="12" id="KW-1185">Reference proteome</keyword>
<feature type="region of interest" description="Disordered" evidence="7">
    <location>
        <begin position="875"/>
        <end position="929"/>
    </location>
</feature>
<feature type="domain" description="26S proteasome regulatory subunit RPN2 C-terminal" evidence="9">
    <location>
        <begin position="822"/>
        <end position="972"/>
    </location>
</feature>
<dbReference type="EMBL" id="ML014394">
    <property type="protein sequence ID" value="RKO98605.1"/>
    <property type="molecule type" value="Genomic_DNA"/>
</dbReference>
<evidence type="ECO:0000259" key="9">
    <source>
        <dbReference type="Pfam" id="PF18004"/>
    </source>
</evidence>
<feature type="signal peptide" evidence="8">
    <location>
        <begin position="1"/>
        <end position="22"/>
    </location>
</feature>
<gene>
    <name evidence="11" type="ORF">CXG81DRAFT_15699</name>
</gene>
<dbReference type="Pfam" id="PF18004">
    <property type="entry name" value="RPN2_C"/>
    <property type="match status" value="1"/>
</dbReference>
<evidence type="ECO:0000256" key="7">
    <source>
        <dbReference type="SAM" id="MobiDB-lite"/>
    </source>
</evidence>
<comment type="function">
    <text evidence="1 6">Acts as a regulatory subunit of the 26S proteasome which is involved in the ATP-dependent degradation of ubiquitinated proteins.</text>
</comment>
<dbReference type="OrthoDB" id="261572at2759"/>
<dbReference type="InterPro" id="IPR011989">
    <property type="entry name" value="ARM-like"/>
</dbReference>
<keyword evidence="4" id="KW-0677">Repeat</keyword>
<accession>A0A4P9X0X5</accession>
<feature type="region of interest" description="Disordered" evidence="7">
    <location>
        <begin position="991"/>
        <end position="1020"/>
    </location>
</feature>
<dbReference type="PANTHER" id="PTHR10943:SF2">
    <property type="entry name" value="26S PROTEASOME NON-ATPASE REGULATORY SUBUNIT 1"/>
    <property type="match status" value="1"/>
</dbReference>
<dbReference type="InterPro" id="IPR040623">
    <property type="entry name" value="RPN2_C"/>
</dbReference>
<evidence type="ECO:0000313" key="11">
    <source>
        <dbReference type="EMBL" id="RKO98605.1"/>
    </source>
</evidence>
<dbReference type="PIRSF" id="PIRSF015947">
    <property type="entry name" value="26S_Psome_Rpn2"/>
    <property type="match status" value="1"/>
</dbReference>
<feature type="chain" id="PRO_5020554074" description="26S proteasome regulatory subunit RPN2" evidence="8">
    <location>
        <begin position="23"/>
        <end position="1020"/>
    </location>
</feature>
<dbReference type="AlphaFoldDB" id="A0A4P9X0X5"/>
<protein>
    <recommendedName>
        <fullName evidence="3 6">26S proteasome regulatory subunit RPN2</fullName>
    </recommendedName>
</protein>
<evidence type="ECO:0000256" key="1">
    <source>
        <dbReference type="ARBA" id="ARBA00002187"/>
    </source>
</evidence>
<dbReference type="SUPFAM" id="SSF48371">
    <property type="entry name" value="ARM repeat"/>
    <property type="match status" value="1"/>
</dbReference>
<reference evidence="12" key="1">
    <citation type="journal article" date="2018" name="Nat. Microbiol.">
        <title>Leveraging single-cell genomics to expand the fungal tree of life.</title>
        <authorList>
            <person name="Ahrendt S.R."/>
            <person name="Quandt C.A."/>
            <person name="Ciobanu D."/>
            <person name="Clum A."/>
            <person name="Salamov A."/>
            <person name="Andreopoulos B."/>
            <person name="Cheng J.F."/>
            <person name="Woyke T."/>
            <person name="Pelin A."/>
            <person name="Henrissat B."/>
            <person name="Reynolds N.K."/>
            <person name="Benny G.L."/>
            <person name="Smith M.E."/>
            <person name="James T.Y."/>
            <person name="Grigoriev I.V."/>
        </authorList>
    </citation>
    <scope>NUCLEOTIDE SEQUENCE [LARGE SCALE GENOMIC DNA]</scope>
    <source>
        <strain evidence="12">ATCC 52028</strain>
    </source>
</reference>
<dbReference type="GO" id="GO:0005634">
    <property type="term" value="C:nucleus"/>
    <property type="evidence" value="ECO:0007669"/>
    <property type="project" value="TreeGrafter"/>
</dbReference>
<proteinExistence type="inferred from homology"/>
<dbReference type="Pfam" id="PF21505">
    <property type="entry name" value="RPN2_N"/>
    <property type="match status" value="1"/>
</dbReference>
<dbReference type="STRING" id="1555241.A0A4P9X0X5"/>
<dbReference type="GO" id="GO:0008540">
    <property type="term" value="C:proteasome regulatory particle, base subcomplex"/>
    <property type="evidence" value="ECO:0007669"/>
    <property type="project" value="UniProtKB-UniRule"/>
</dbReference>
<dbReference type="InterPro" id="IPR016024">
    <property type="entry name" value="ARM-type_fold"/>
</dbReference>
<dbReference type="GO" id="GO:0042176">
    <property type="term" value="P:regulation of protein catabolic process"/>
    <property type="evidence" value="ECO:0007669"/>
    <property type="project" value="UniProtKB-UniRule"/>
</dbReference>
<organism evidence="11 12">
    <name type="scientific">Caulochytrium protostelioides</name>
    <dbReference type="NCBI Taxonomy" id="1555241"/>
    <lineage>
        <taxon>Eukaryota</taxon>
        <taxon>Fungi</taxon>
        <taxon>Fungi incertae sedis</taxon>
        <taxon>Chytridiomycota</taxon>
        <taxon>Chytridiomycota incertae sedis</taxon>
        <taxon>Chytridiomycetes</taxon>
        <taxon>Caulochytriales</taxon>
        <taxon>Caulochytriaceae</taxon>
        <taxon>Caulochytrium</taxon>
    </lineage>
</organism>
<evidence type="ECO:0000313" key="12">
    <source>
        <dbReference type="Proteomes" id="UP000274922"/>
    </source>
</evidence>
<evidence type="ECO:0000256" key="5">
    <source>
        <dbReference type="ARBA" id="ARBA00022942"/>
    </source>
</evidence>
<dbReference type="GO" id="GO:0043161">
    <property type="term" value="P:proteasome-mediated ubiquitin-dependent protein catabolic process"/>
    <property type="evidence" value="ECO:0007669"/>
    <property type="project" value="TreeGrafter"/>
</dbReference>
<evidence type="ECO:0000256" key="4">
    <source>
        <dbReference type="ARBA" id="ARBA00022737"/>
    </source>
</evidence>
<dbReference type="PANTHER" id="PTHR10943">
    <property type="entry name" value="26S PROTEASOME NON-ATPASE REGULATORY SUBUNIT"/>
    <property type="match status" value="1"/>
</dbReference>
<evidence type="ECO:0000256" key="6">
    <source>
        <dbReference type="PIRNR" id="PIRNR015947"/>
    </source>
</evidence>
<dbReference type="InterPro" id="IPR016642">
    <property type="entry name" value="26S_Psome_Rpn2"/>
</dbReference>
<comment type="similarity">
    <text evidence="2 6">Belongs to the proteasome subunit S1 family.</text>
</comment>
<dbReference type="GO" id="GO:0030234">
    <property type="term" value="F:enzyme regulator activity"/>
    <property type="evidence" value="ECO:0007669"/>
    <property type="project" value="UniProtKB-UniRule"/>
</dbReference>
<keyword evidence="5 6" id="KW-0647">Proteasome</keyword>
<dbReference type="FunFam" id="1.25.10.10:FF:000017">
    <property type="entry name" value="26S proteasome non-ATPase regulatory subunit 1"/>
    <property type="match status" value="1"/>
</dbReference>
<feature type="compositionally biased region" description="Basic and acidic residues" evidence="7">
    <location>
        <begin position="882"/>
        <end position="899"/>
    </location>
</feature>
<dbReference type="Gene3D" id="1.25.10.10">
    <property type="entry name" value="Leucine-rich Repeat Variant"/>
    <property type="match status" value="1"/>
</dbReference>
<evidence type="ECO:0000256" key="3">
    <source>
        <dbReference type="ARBA" id="ARBA00015684"/>
    </source>
</evidence>
<dbReference type="InterPro" id="IPR048570">
    <property type="entry name" value="PSMD1_RPN2_N"/>
</dbReference>
<sequence length="1020" mass="109925">MSLTRLFFFSFIFVVGALYASCCSPARLGHHGIDGCPGIAIPPGCPSQCGSGLDAAGVISLLTEKDTAVRSYAVQQLLTLVDQFWSEISDDLIQLELLYDEPAFPDKETVALVVSKVHYYLGSLDESLHFALGAGKLFNPSSHDHYVETIIARAIDSYVAQCEALALAATSGEKPAPIDPRLTDIVQRMFAKCLKEGEYRQAIGVALEARRLDVVEQAITQGGASDSLLAYVFDAAMTIVQHIDFRNTVLRLLLRLYNNLPEPDYLSMSQCYLHLNDAAACAAMLTQLVGKSRANHTDDDHLLLAYQVAFDLEENARQDFLQRVSDHLQPSSADTEMADGNAAKDAAKAKKDPISEICTILSGKHSIKLNSEFLYRNNQADLLILKGTKEALDSRNSVFHAALSFANAFMHAGTASDKFLRENLEWLSRASNWTKFSATAALGVIHKGQVENGRAIVEPYLPQEGVSSGSQFSEGGSLFALGLIHANYAGASVLQFLTGHLKSTQSEVIQHGACLGIGVAGMASANEEVYEVLKTILFSDSAVAGEAAGLAMGLVMLGTASQRHIDEMLQYAHDTQHEKIIRGLAIGVAMIMYGREDEADALIETLKVDKDPILRYGCIYMAGMAYAGTGNNKTIRLLLHVAVSDTSDDVRRAAVTCLGFLLFHTPTQVPRLVQLLAESYNPHVRYGATLALGMSCAGTGLTEALDLLEPMTKDPVDYVRQGALIASAMILVQHNEAQSPKVAAIRKQYETIIADRHEDVTARFGSVLGQGILDAGGRNVTISMQSRNGHTNMSAVVGMTLFTQFWYWYPLTHFLSLAFTPTGLIGLNAELGMPQFDFVSNARPSLFAYPPPKKVVSETKIEKIAAAILSTTAKAKARSTKKKDGKDATAGKDGAKDAMDDTAATTTTDAGKEPAKAKKVREPTSQTLSNMQRVLPTQWPHITFPEGARFVPIKKQMLAGGITLMRDTRPADGPAEMLTYRLPAVAAAGTAGAASGAGASADSFAGEPEPPAPFEYTEEA</sequence>
<feature type="domain" description="26S proteasome non-ATPase regulatory subunit 1/RPN2 N-terminal" evidence="10">
    <location>
        <begin position="55"/>
        <end position="378"/>
    </location>
</feature>
<keyword evidence="8" id="KW-0732">Signal</keyword>
<evidence type="ECO:0000256" key="2">
    <source>
        <dbReference type="ARBA" id="ARBA00006308"/>
    </source>
</evidence>